<dbReference type="Gene3D" id="3.30.70.2460">
    <property type="entry name" value="Rad4, beta-hairpin domain BHD3"/>
    <property type="match status" value="1"/>
</dbReference>
<dbReference type="Pfam" id="PF10404">
    <property type="entry name" value="BHD_2"/>
    <property type="match status" value="1"/>
</dbReference>
<dbReference type="GO" id="GO:0006289">
    <property type="term" value="P:nucleotide-excision repair"/>
    <property type="evidence" value="ECO:0007669"/>
    <property type="project" value="InterPro"/>
</dbReference>
<feature type="non-terminal residue" evidence="9">
    <location>
        <position position="1"/>
    </location>
</feature>
<dbReference type="OrthoDB" id="300780at2759"/>
<comment type="similarity">
    <text evidence="2">Belongs to the XPC family.</text>
</comment>
<evidence type="ECO:0000259" key="8">
    <source>
        <dbReference type="SMART" id="SM01032"/>
    </source>
</evidence>
<evidence type="ECO:0000259" key="6">
    <source>
        <dbReference type="SMART" id="SM01030"/>
    </source>
</evidence>
<dbReference type="Proteomes" id="UP000095085">
    <property type="component" value="Unassembled WGS sequence"/>
</dbReference>
<evidence type="ECO:0000313" key="9">
    <source>
        <dbReference type="EMBL" id="ODV66672.1"/>
    </source>
</evidence>
<dbReference type="InterPro" id="IPR018326">
    <property type="entry name" value="Rad4_beta-hairpin_dom1"/>
</dbReference>
<dbReference type="GO" id="GO:0000111">
    <property type="term" value="C:nucleotide-excision repair factor 2 complex"/>
    <property type="evidence" value="ECO:0007669"/>
    <property type="project" value="TreeGrafter"/>
</dbReference>
<dbReference type="GO" id="GO:0003697">
    <property type="term" value="F:single-stranded DNA binding"/>
    <property type="evidence" value="ECO:0007669"/>
    <property type="project" value="TreeGrafter"/>
</dbReference>
<keyword evidence="4" id="KW-0234">DNA repair</keyword>
<keyword evidence="5" id="KW-0539">Nucleus</keyword>
<dbReference type="GO" id="GO:0005737">
    <property type="term" value="C:cytoplasm"/>
    <property type="evidence" value="ECO:0007669"/>
    <property type="project" value="TreeGrafter"/>
</dbReference>
<dbReference type="InterPro" id="IPR036985">
    <property type="entry name" value="Transglutaminase-like_sf"/>
</dbReference>
<dbReference type="SMART" id="SM01030">
    <property type="entry name" value="BHD_1"/>
    <property type="match status" value="1"/>
</dbReference>
<feature type="domain" description="Rad4 beta-hairpin" evidence="6">
    <location>
        <begin position="354"/>
        <end position="417"/>
    </location>
</feature>
<dbReference type="InterPro" id="IPR018328">
    <property type="entry name" value="Rad4_beta-hairpin_dom3"/>
</dbReference>
<keyword evidence="3" id="KW-0227">DNA damage</keyword>
<evidence type="ECO:0000256" key="1">
    <source>
        <dbReference type="ARBA" id="ARBA00004123"/>
    </source>
</evidence>
<name>A0A1E4RHC4_9ASCO</name>
<dbReference type="InterPro" id="IPR038765">
    <property type="entry name" value="Papain-like_cys_pep_sf"/>
</dbReference>
<dbReference type="Pfam" id="PF10403">
    <property type="entry name" value="BHD_1"/>
    <property type="match status" value="1"/>
</dbReference>
<evidence type="ECO:0000256" key="5">
    <source>
        <dbReference type="ARBA" id="ARBA00023242"/>
    </source>
</evidence>
<dbReference type="GO" id="GO:0003684">
    <property type="term" value="F:damaged DNA binding"/>
    <property type="evidence" value="ECO:0007669"/>
    <property type="project" value="InterPro"/>
</dbReference>
<proteinExistence type="inferred from homology"/>
<dbReference type="RefSeq" id="XP_020075739.1">
    <property type="nucleotide sequence ID" value="XM_020224038.1"/>
</dbReference>
<dbReference type="Pfam" id="PF10405">
    <property type="entry name" value="BHD_3"/>
    <property type="match status" value="1"/>
</dbReference>
<dbReference type="SMART" id="SM01031">
    <property type="entry name" value="BHD_2"/>
    <property type="match status" value="1"/>
</dbReference>
<dbReference type="Pfam" id="PF03835">
    <property type="entry name" value="Rad4"/>
    <property type="match status" value="1"/>
</dbReference>
<keyword evidence="10" id="KW-1185">Reference proteome</keyword>
<dbReference type="GeneID" id="30998587"/>
<organism evidence="9 10">
    <name type="scientific">Hyphopichia burtonii NRRL Y-1933</name>
    <dbReference type="NCBI Taxonomy" id="984485"/>
    <lineage>
        <taxon>Eukaryota</taxon>
        <taxon>Fungi</taxon>
        <taxon>Dikarya</taxon>
        <taxon>Ascomycota</taxon>
        <taxon>Saccharomycotina</taxon>
        <taxon>Pichiomycetes</taxon>
        <taxon>Debaryomycetaceae</taxon>
        <taxon>Hyphopichia</taxon>
    </lineage>
</organism>
<dbReference type="SMART" id="SM01032">
    <property type="entry name" value="BHD_3"/>
    <property type="match status" value="1"/>
</dbReference>
<dbReference type="AlphaFoldDB" id="A0A1E4RHC4"/>
<dbReference type="Gene3D" id="2.20.20.110">
    <property type="entry name" value="Rad4, beta-hairpin domain BHD1"/>
    <property type="match status" value="1"/>
</dbReference>
<sequence length="609" mass="70877">IAKEERDKRVLMHKIYLVLMVCHGVIRNRWCNDYQLLVSLRRLVSPQIMSRLDQDNADVLDNVKSRRFLDGLQMILKMYSKRFRVKSKGLIRKNWNELSIKQDNVDNNITFNRFKRLVCNFTGSRDLGAQGFVALLRSIGLNCRLVFSLQPPDYTLVASFPAIESSTPPPEPKKESPPSSKDSLLERLRKANTNNSKANMLLKMRSNVAHDSPSKTNNQKNQKYTFPDSDYPVFWCEVWNKYNSKWVSIDPVVKGIIEQPPMRRKSSFEPPYTDPTNQATYVLAYDKLGGIKDVTRRYSQYFNARTVKKRIGFRSDEDQFWYTQLLRYSNSSLRRDNINKIDVFESKEFYNRDLSEGMPNSLNDFKNHPIYAIESQLRQNEIIYPKDDTSKCGTFRNKGRGSKKGEVIPVYKRSHVYLLRSAKAWYMRGRVLKIGVQPFKTRRKAGSIQLGDDDDEEDIVRLYAEFQTQLYIPPPIVDGQIPKNAYKNIDIYTPTMIPENGAIIETTGKYTMRMAERAAKYILEIDYAKAIIAFDFGSKGGGKNRKGNRMPTAREGGILIDKQFEEAMYLVLDCLVEEEETRQREDVELNSLRNWKYFLTKLRITERLN</sequence>
<dbReference type="InterPro" id="IPR042488">
    <property type="entry name" value="Rad4_BHD3_sf"/>
</dbReference>
<feature type="domain" description="Rad4 beta-hairpin" evidence="7">
    <location>
        <begin position="419"/>
        <end position="474"/>
    </location>
</feature>
<dbReference type="GO" id="GO:0006298">
    <property type="term" value="P:mismatch repair"/>
    <property type="evidence" value="ECO:0007669"/>
    <property type="project" value="TreeGrafter"/>
</dbReference>
<dbReference type="SUPFAM" id="SSF54001">
    <property type="entry name" value="Cysteine proteinases"/>
    <property type="match status" value="1"/>
</dbReference>
<protein>
    <submittedName>
        <fullName evidence="9">Rad4-domain-containing protein</fullName>
    </submittedName>
</protein>
<gene>
    <name evidence="9" type="ORF">HYPBUDRAFT_99594</name>
</gene>
<dbReference type="STRING" id="984485.A0A1E4RHC4"/>
<feature type="non-terminal residue" evidence="9">
    <location>
        <position position="609"/>
    </location>
</feature>
<dbReference type="Gene3D" id="3.90.260.10">
    <property type="entry name" value="Transglutaminase-like"/>
    <property type="match status" value="1"/>
</dbReference>
<comment type="subcellular location">
    <subcellularLocation>
        <location evidence="1">Nucleus</location>
    </subcellularLocation>
</comment>
<evidence type="ECO:0000259" key="7">
    <source>
        <dbReference type="SMART" id="SM01031"/>
    </source>
</evidence>
<feature type="domain" description="Rad4 beta-hairpin" evidence="8">
    <location>
        <begin position="481"/>
        <end position="572"/>
    </location>
</feature>
<dbReference type="EMBL" id="KV454542">
    <property type="protein sequence ID" value="ODV66672.1"/>
    <property type="molecule type" value="Genomic_DNA"/>
</dbReference>
<dbReference type="InterPro" id="IPR004583">
    <property type="entry name" value="DNA_repair_Rad4"/>
</dbReference>
<evidence type="ECO:0000313" key="10">
    <source>
        <dbReference type="Proteomes" id="UP000095085"/>
    </source>
</evidence>
<dbReference type="InterPro" id="IPR018327">
    <property type="entry name" value="BHD_2"/>
</dbReference>
<evidence type="ECO:0000256" key="3">
    <source>
        <dbReference type="ARBA" id="ARBA00022763"/>
    </source>
</evidence>
<dbReference type="PANTHER" id="PTHR12135">
    <property type="entry name" value="DNA REPAIR PROTEIN XP-C / RAD4"/>
    <property type="match status" value="1"/>
</dbReference>
<accession>A0A1E4RHC4</accession>
<dbReference type="Gene3D" id="3.30.60.290">
    <property type="entry name" value="Rad4, beta-hairpin domain BHD2"/>
    <property type="match status" value="1"/>
</dbReference>
<dbReference type="InterPro" id="IPR018325">
    <property type="entry name" value="Rad4/PNGase_transGLS-fold"/>
</dbReference>
<reference evidence="10" key="1">
    <citation type="submission" date="2016-05" db="EMBL/GenBank/DDBJ databases">
        <title>Comparative genomics of biotechnologically important yeasts.</title>
        <authorList>
            <consortium name="DOE Joint Genome Institute"/>
            <person name="Riley R."/>
            <person name="Haridas S."/>
            <person name="Wolfe K.H."/>
            <person name="Lopes M.R."/>
            <person name="Hittinger C.T."/>
            <person name="Goker M."/>
            <person name="Salamov A."/>
            <person name="Wisecaver J."/>
            <person name="Long T.M."/>
            <person name="Aerts A.L."/>
            <person name="Barry K."/>
            <person name="Choi C."/>
            <person name="Clum A."/>
            <person name="Coughlan A.Y."/>
            <person name="Deshpande S."/>
            <person name="Douglass A.P."/>
            <person name="Hanson S.J."/>
            <person name="Klenk H.-P."/>
            <person name="Labutti K."/>
            <person name="Lapidus A."/>
            <person name="Lindquist E."/>
            <person name="Lipzen A."/>
            <person name="Meier-Kolthoff J.P."/>
            <person name="Ohm R.A."/>
            <person name="Otillar R.P."/>
            <person name="Pangilinan J."/>
            <person name="Peng Y."/>
            <person name="Rokas A."/>
            <person name="Rosa C.A."/>
            <person name="Scheuner C."/>
            <person name="Sibirny A.A."/>
            <person name="Slot J.C."/>
            <person name="Stielow J.B."/>
            <person name="Sun H."/>
            <person name="Kurtzman C.P."/>
            <person name="Blackwell M."/>
            <person name="Grigoriev I.V."/>
            <person name="Jeffries T.W."/>
        </authorList>
    </citation>
    <scope>NUCLEOTIDE SEQUENCE [LARGE SCALE GENOMIC DNA]</scope>
    <source>
        <strain evidence="10">NRRL Y-1933</strain>
    </source>
</reference>
<evidence type="ECO:0000256" key="4">
    <source>
        <dbReference type="ARBA" id="ARBA00023204"/>
    </source>
</evidence>
<dbReference type="PANTHER" id="PTHR12135:SF0">
    <property type="entry name" value="DNA REPAIR PROTEIN COMPLEMENTING XP-C CELLS"/>
    <property type="match status" value="1"/>
</dbReference>
<evidence type="ECO:0000256" key="2">
    <source>
        <dbReference type="ARBA" id="ARBA00009525"/>
    </source>
</evidence>
<dbReference type="GO" id="GO:0071942">
    <property type="term" value="C:XPC complex"/>
    <property type="evidence" value="ECO:0007669"/>
    <property type="project" value="TreeGrafter"/>
</dbReference>